<dbReference type="GO" id="GO:0005634">
    <property type="term" value="C:nucleus"/>
    <property type="evidence" value="ECO:0007669"/>
    <property type="project" value="TreeGrafter"/>
</dbReference>
<proteinExistence type="inferred from homology"/>
<dbReference type="InterPro" id="IPR001680">
    <property type="entry name" value="WD40_rpt"/>
</dbReference>
<dbReference type="Proteomes" id="UP000235965">
    <property type="component" value="Unassembled WGS sequence"/>
</dbReference>
<dbReference type="FunFam" id="2.130.10.10:FF:000180">
    <property type="entry name" value="WD repeat-containing protein 76"/>
    <property type="match status" value="1"/>
</dbReference>
<dbReference type="SMART" id="SM00320">
    <property type="entry name" value="WD40"/>
    <property type="match status" value="5"/>
</dbReference>
<dbReference type="InterPro" id="IPR050853">
    <property type="entry name" value="WD_repeat_DNA-damage-binding"/>
</dbReference>
<comment type="caution">
    <text evidence="7">The sequence shown here is derived from an EMBL/GenBank/DDBJ whole genome shotgun (WGS) entry which is preliminary data.</text>
</comment>
<reference evidence="7 8" key="1">
    <citation type="submission" date="2017-12" db="EMBL/GenBank/DDBJ databases">
        <title>Hemimetabolous genomes reveal molecular basis of termite eusociality.</title>
        <authorList>
            <person name="Harrison M.C."/>
            <person name="Jongepier E."/>
            <person name="Robertson H.M."/>
            <person name="Arning N."/>
            <person name="Bitard-Feildel T."/>
            <person name="Chao H."/>
            <person name="Childers C.P."/>
            <person name="Dinh H."/>
            <person name="Doddapaneni H."/>
            <person name="Dugan S."/>
            <person name="Gowin J."/>
            <person name="Greiner C."/>
            <person name="Han Y."/>
            <person name="Hu H."/>
            <person name="Hughes D.S.T."/>
            <person name="Huylmans A.-K."/>
            <person name="Kemena C."/>
            <person name="Kremer L.P.M."/>
            <person name="Lee S.L."/>
            <person name="Lopez-Ezquerra A."/>
            <person name="Mallet L."/>
            <person name="Monroy-Kuhn J.M."/>
            <person name="Moser A."/>
            <person name="Murali S.C."/>
            <person name="Muzny D.M."/>
            <person name="Otani S."/>
            <person name="Piulachs M.-D."/>
            <person name="Poelchau M."/>
            <person name="Qu J."/>
            <person name="Schaub F."/>
            <person name="Wada-Katsumata A."/>
            <person name="Worley K.C."/>
            <person name="Xie Q."/>
            <person name="Ylla G."/>
            <person name="Poulsen M."/>
            <person name="Gibbs R.A."/>
            <person name="Schal C."/>
            <person name="Richards S."/>
            <person name="Belles X."/>
            <person name="Korb J."/>
            <person name="Bornberg-Bauer E."/>
        </authorList>
    </citation>
    <scope>NUCLEOTIDE SEQUENCE [LARGE SCALE GENOMIC DNA]</scope>
    <source>
        <tissue evidence="7">Whole body</tissue>
    </source>
</reference>
<keyword evidence="8" id="KW-1185">Reference proteome</keyword>
<keyword evidence="5" id="KW-0677">Repeat</keyword>
<protein>
    <recommendedName>
        <fullName evidence="3">WD repeat-containing protein 76</fullName>
    </recommendedName>
</protein>
<dbReference type="STRING" id="105785.A0A2J7Q8X3"/>
<evidence type="ECO:0000256" key="3">
    <source>
        <dbReference type="ARBA" id="ARBA00021234"/>
    </source>
</evidence>
<dbReference type="InterPro" id="IPR036322">
    <property type="entry name" value="WD40_repeat_dom_sf"/>
</dbReference>
<dbReference type="InParanoid" id="A0A2J7Q8X3"/>
<evidence type="ECO:0000256" key="6">
    <source>
        <dbReference type="SAM" id="MobiDB-lite"/>
    </source>
</evidence>
<evidence type="ECO:0000256" key="5">
    <source>
        <dbReference type="ARBA" id="ARBA00022737"/>
    </source>
</evidence>
<feature type="region of interest" description="Disordered" evidence="6">
    <location>
        <begin position="103"/>
        <end position="140"/>
    </location>
</feature>
<dbReference type="EMBL" id="NEVH01016945">
    <property type="protein sequence ID" value="PNF25038.1"/>
    <property type="molecule type" value="Genomic_DNA"/>
</dbReference>
<dbReference type="SUPFAM" id="SSF50978">
    <property type="entry name" value="WD40 repeat-like"/>
    <property type="match status" value="1"/>
</dbReference>
<gene>
    <name evidence="7" type="ORF">B7P43_G06982</name>
</gene>
<dbReference type="Gene3D" id="2.130.10.10">
    <property type="entry name" value="YVTN repeat-like/Quinoprotein amine dehydrogenase"/>
    <property type="match status" value="1"/>
</dbReference>
<accession>A0A2J7Q8X3</accession>
<organism evidence="7 8">
    <name type="scientific">Cryptotermes secundus</name>
    <dbReference type="NCBI Taxonomy" id="105785"/>
    <lineage>
        <taxon>Eukaryota</taxon>
        <taxon>Metazoa</taxon>
        <taxon>Ecdysozoa</taxon>
        <taxon>Arthropoda</taxon>
        <taxon>Hexapoda</taxon>
        <taxon>Insecta</taxon>
        <taxon>Pterygota</taxon>
        <taxon>Neoptera</taxon>
        <taxon>Polyneoptera</taxon>
        <taxon>Dictyoptera</taxon>
        <taxon>Blattodea</taxon>
        <taxon>Blattoidea</taxon>
        <taxon>Termitoidae</taxon>
        <taxon>Kalotermitidae</taxon>
        <taxon>Cryptotermitinae</taxon>
        <taxon>Cryptotermes</taxon>
    </lineage>
</organism>
<dbReference type="InterPro" id="IPR015943">
    <property type="entry name" value="WD40/YVTN_repeat-like_dom_sf"/>
</dbReference>
<name>A0A2J7Q8X3_9NEOP</name>
<dbReference type="Pfam" id="PF00400">
    <property type="entry name" value="WD40"/>
    <property type="match status" value="1"/>
</dbReference>
<dbReference type="PANTHER" id="PTHR14773:SF0">
    <property type="entry name" value="WD REPEAT-CONTAINING PROTEIN 76"/>
    <property type="match status" value="1"/>
</dbReference>
<comment type="function">
    <text evidence="1">Specifically binds 5-hydroxymethylcytosine (5hmC), suggesting that it acts as a specific reader of 5hmC.</text>
</comment>
<dbReference type="OrthoDB" id="9890280at2759"/>
<evidence type="ECO:0000313" key="8">
    <source>
        <dbReference type="Proteomes" id="UP000235965"/>
    </source>
</evidence>
<dbReference type="EMBL" id="NEVH01016945">
    <property type="protein sequence ID" value="PNF25039.1"/>
    <property type="molecule type" value="Genomic_DNA"/>
</dbReference>
<dbReference type="PANTHER" id="PTHR14773">
    <property type="entry name" value="WD REPEAT-CONTAINING PROTEIN 76"/>
    <property type="match status" value="1"/>
</dbReference>
<comment type="similarity">
    <text evidence="2">Belongs to the WD repeat DDB2/WDR76 family.</text>
</comment>
<evidence type="ECO:0000256" key="4">
    <source>
        <dbReference type="ARBA" id="ARBA00022574"/>
    </source>
</evidence>
<evidence type="ECO:0000256" key="1">
    <source>
        <dbReference type="ARBA" id="ARBA00002530"/>
    </source>
</evidence>
<dbReference type="GO" id="GO:2000001">
    <property type="term" value="P:regulation of DNA damage checkpoint"/>
    <property type="evidence" value="ECO:0007669"/>
    <property type="project" value="TreeGrafter"/>
</dbReference>
<evidence type="ECO:0000256" key="2">
    <source>
        <dbReference type="ARBA" id="ARBA00005434"/>
    </source>
</evidence>
<dbReference type="AlphaFoldDB" id="A0A2J7Q8X3"/>
<sequence>MTEKQSARISSLRKRKIFYYTESCGPDSSFEYEEPVRINNANNPRSADEFSLPIEEDGAKLSKYESERQKNIEERKRLFRELKIGDAKEELLAVAVRKKMPQKKSPWKKSYKPVLPSRPKSLRLQHKSPSGDPLPARNEPVATAKSAVDAVISRKPSGPLPMESAVGNKCEQEILKKFMECCKADFSPQMKLTCELADFRRELCKLTLQADTICKVVPHRICSMAVHPAENNLLLAVGDKWGNLGLWDVLSDSGHESIQLFQPHVGPVNCTSFCTYRATKIYTTSHDGTVRCGDLNKLVFCEVYASDDKLLRNHTTWHCQMGESSIMIAHGNGKLAFVDSRAKKQLQGWYTCHERSVRTVQVHPLKQQYFITSSALCEVKVWDQRYLNKKSPDPVCNLVHPKGLTSAFFSPAGKYVVTTCNDDRLRVYDVTNMITTRPNVIAGIKHNTHTGQWLTTFKATWHPQRDDVFVVGSMEQPRGILLYSCKGERLHKLMDENLASVCSVCAFHPTQEIVFGGNSSGRVHVFM</sequence>
<dbReference type="GO" id="GO:0003677">
    <property type="term" value="F:DNA binding"/>
    <property type="evidence" value="ECO:0007669"/>
    <property type="project" value="TreeGrafter"/>
</dbReference>
<keyword evidence="4" id="KW-0853">WD repeat</keyword>
<evidence type="ECO:0000313" key="7">
    <source>
        <dbReference type="EMBL" id="PNF25038.1"/>
    </source>
</evidence>